<evidence type="ECO:0000313" key="15">
    <source>
        <dbReference type="Proteomes" id="UP000001070"/>
    </source>
</evidence>
<dbReference type="KEGG" id="dgr:6557208"/>
<dbReference type="UniPathway" id="UPA00378"/>
<dbReference type="GO" id="GO:0005783">
    <property type="term" value="C:endoplasmic reticulum"/>
    <property type="evidence" value="ECO:0007669"/>
    <property type="project" value="EnsemblMetazoa"/>
</dbReference>
<dbReference type="InterPro" id="IPR035992">
    <property type="entry name" value="Ricin_B-like_lectins"/>
</dbReference>
<dbReference type="InterPro" id="IPR000772">
    <property type="entry name" value="Ricin_B_lectin"/>
</dbReference>
<dbReference type="eggNOG" id="KOG3736">
    <property type="taxonomic scope" value="Eukaryota"/>
</dbReference>
<dbReference type="InterPro" id="IPR045885">
    <property type="entry name" value="GalNAc-T"/>
</dbReference>
<dbReference type="SMART" id="SM00458">
    <property type="entry name" value="RICIN"/>
    <property type="match status" value="1"/>
</dbReference>
<keyword evidence="11" id="KW-0328">Glycosyltransferase</keyword>
<comment type="cofactor">
    <cofactor evidence="11">
        <name>Mn(2+)</name>
        <dbReference type="ChEBI" id="CHEBI:29035"/>
    </cofactor>
</comment>
<protein>
    <recommendedName>
        <fullName evidence="11">Polypeptide N-acetylgalactosaminyltransferase</fullName>
        <ecNumber evidence="11">2.4.1.-</ecNumber>
    </recommendedName>
    <alternativeName>
        <fullName evidence="11">Protein-UDP acetylgalactosaminyltransferase</fullName>
    </alternativeName>
</protein>
<dbReference type="Gene3D" id="2.80.10.50">
    <property type="match status" value="1"/>
</dbReference>
<dbReference type="PROSITE" id="PS50231">
    <property type="entry name" value="RICIN_B_LECTIN"/>
    <property type="match status" value="1"/>
</dbReference>
<evidence type="ECO:0000256" key="5">
    <source>
        <dbReference type="ARBA" id="ARBA00022968"/>
    </source>
</evidence>
<evidence type="ECO:0000256" key="1">
    <source>
        <dbReference type="ARBA" id="ARBA00004323"/>
    </source>
</evidence>
<dbReference type="HOGENOM" id="CLU_013477_0_1_1"/>
<organism evidence="15">
    <name type="scientific">Drosophila grimshawi</name>
    <name type="common">Hawaiian fruit fly</name>
    <name type="synonym">Idiomyia grimshawi</name>
    <dbReference type="NCBI Taxonomy" id="7222"/>
    <lineage>
        <taxon>Eukaryota</taxon>
        <taxon>Metazoa</taxon>
        <taxon>Ecdysozoa</taxon>
        <taxon>Arthropoda</taxon>
        <taxon>Hexapoda</taxon>
        <taxon>Insecta</taxon>
        <taxon>Pterygota</taxon>
        <taxon>Neoptera</taxon>
        <taxon>Endopterygota</taxon>
        <taxon>Diptera</taxon>
        <taxon>Brachycera</taxon>
        <taxon>Muscomorpha</taxon>
        <taxon>Ephydroidea</taxon>
        <taxon>Drosophilidae</taxon>
        <taxon>Drosophila</taxon>
        <taxon>Hawaiian Drosophila</taxon>
    </lineage>
</organism>
<dbReference type="EC" id="2.4.1.-" evidence="11"/>
<keyword evidence="5" id="KW-0735">Signal-anchor</keyword>
<dbReference type="FunFam" id="3.90.550.10:FF:000029">
    <property type="entry name" value="Polypeptide N-acetylgalactosaminyltransferase"/>
    <property type="match status" value="1"/>
</dbReference>
<evidence type="ECO:0000256" key="7">
    <source>
        <dbReference type="ARBA" id="ARBA00023034"/>
    </source>
</evidence>
<comment type="subcellular location">
    <subcellularLocation>
        <location evidence="1 11">Golgi apparatus membrane</location>
        <topology evidence="1 11">Single-pass type II membrane protein</topology>
    </subcellularLocation>
</comment>
<evidence type="ECO:0000313" key="14">
    <source>
        <dbReference type="EMBL" id="EDV97652.1"/>
    </source>
</evidence>
<evidence type="ECO:0000256" key="3">
    <source>
        <dbReference type="ARBA" id="ARBA00022692"/>
    </source>
</evidence>
<dbReference type="AlphaFoldDB" id="B4IYH9"/>
<accession>B4IYH9</accession>
<comment type="similarity">
    <text evidence="2 11">Belongs to the glycosyltransferase 2 family. GalNAc-T subfamily.</text>
</comment>
<dbReference type="InParanoid" id="B4IYH9"/>
<dbReference type="OrthoDB" id="6159198at2759"/>
<name>B4IYH9_DROGR</name>
<dbReference type="GO" id="GO:0004653">
    <property type="term" value="F:polypeptide N-acetylgalactosaminyltransferase activity"/>
    <property type="evidence" value="ECO:0007669"/>
    <property type="project" value="EnsemblMetazoa"/>
</dbReference>
<evidence type="ECO:0000256" key="4">
    <source>
        <dbReference type="ARBA" id="ARBA00022734"/>
    </source>
</evidence>
<dbReference type="Proteomes" id="UP000001070">
    <property type="component" value="Unassembled WGS sequence"/>
</dbReference>
<evidence type="ECO:0000256" key="6">
    <source>
        <dbReference type="ARBA" id="ARBA00022989"/>
    </source>
</evidence>
<dbReference type="InterPro" id="IPR029044">
    <property type="entry name" value="Nucleotide-diphossugar_trans"/>
</dbReference>
<dbReference type="InterPro" id="IPR001173">
    <property type="entry name" value="Glyco_trans_2-like"/>
</dbReference>
<evidence type="ECO:0000256" key="11">
    <source>
        <dbReference type="RuleBase" id="RU361242"/>
    </source>
</evidence>
<dbReference type="CDD" id="cd02510">
    <property type="entry name" value="pp-GalNAc-T"/>
    <property type="match status" value="1"/>
</dbReference>
<evidence type="ECO:0000256" key="10">
    <source>
        <dbReference type="ARBA" id="ARBA00023180"/>
    </source>
</evidence>
<keyword evidence="10" id="KW-0325">Glycoprotein</keyword>
<feature type="transmembrane region" description="Helical" evidence="11">
    <location>
        <begin position="12"/>
        <end position="30"/>
    </location>
</feature>
<dbReference type="EMBL" id="CH916366">
    <property type="protein sequence ID" value="EDV97652.1"/>
    <property type="molecule type" value="Genomic_DNA"/>
</dbReference>
<keyword evidence="8 11" id="KW-0472">Membrane</keyword>
<dbReference type="SMR" id="B4IYH9"/>
<keyword evidence="9 11" id="KW-1015">Disulfide bond</keyword>
<dbReference type="OMA" id="KTQFWEL"/>
<dbReference type="SUPFAM" id="SSF50370">
    <property type="entry name" value="Ricin B-like lectins"/>
    <property type="match status" value="1"/>
</dbReference>
<gene>
    <name evidence="14" type="primary">Dgri\GH16989</name>
    <name evidence="14" type="ORF">Dgri_GH16989</name>
</gene>
<sequence>MRRPNVKWLIKTAVLVLFSVLFFLLITSWISSTPYTNRPVHHGIEPEDSARAAALRSGDRRVKYEDAVRMKAQAQIDEPQHGKQDEILDEQDMEDSAKEAADDEQNQVEPEQFDAKLQKGDESNSELQMAAPIDDLQKRDWHDYTAMERDAQRVGIGEQGKIAKLDDESVRENEQKVSIENGFNGLLSDSISVNRSLPDIRHIDCRKKLYLRKLPTVSVVIIFFDEYLSVLMRSVHSLINRSPPELLKEIILVDDFSDRAYLNKELEDYIVNHFAVGLVRVVRLPQRTGLIGARSAGARNATADVLIFLDSHVEANYNWLPPLLEPIAINKRAAVCPFIDVIDHSNFNYRAQDEGARGGFDWQFFYKRLPLLPEDLKHPTEPFKSPVMAGGLFAISAEFFWELGGYDEGLDIWGGEQYELSFKIWMCGGEMYDAPCSRVGHIYRGPRKSIPSPRKGDYLHKNYKRVAEVWMDEYKNYLYANGEGIYERVDAGDLTAQKAIRTKLKCKSFKWFMENVAFDLMKSYPPFDPPDYASGAIQNLGDQTKCVDTLGRSRHNRLGIYHCADDLVRPQRSQYWSLSWKRDLRLRRKKDCMDVQIWGENAPVWLWDCHGQQGNQYWYYDYQTKLIMHGKEGKRCMELLPSTEELVVNKCDVSNSYMRWSFGFVNKTALDNFNIDLELKLE</sequence>
<keyword evidence="11" id="KW-0808">Transferase</keyword>
<feature type="domain" description="Ricin B lectin" evidence="13">
    <location>
        <begin position="534"/>
        <end position="663"/>
    </location>
</feature>
<dbReference type="SUPFAM" id="SSF53448">
    <property type="entry name" value="Nucleotide-diphospho-sugar transferases"/>
    <property type="match status" value="1"/>
</dbReference>
<evidence type="ECO:0000256" key="9">
    <source>
        <dbReference type="ARBA" id="ARBA00023157"/>
    </source>
</evidence>
<keyword evidence="4 11" id="KW-0430">Lectin</keyword>
<dbReference type="Pfam" id="PF00652">
    <property type="entry name" value="Ricin_B_lectin"/>
    <property type="match status" value="1"/>
</dbReference>
<dbReference type="Pfam" id="PF00535">
    <property type="entry name" value="Glycos_transf_2"/>
    <property type="match status" value="1"/>
</dbReference>
<dbReference type="GO" id="GO:0030246">
    <property type="term" value="F:carbohydrate binding"/>
    <property type="evidence" value="ECO:0007669"/>
    <property type="project" value="UniProtKB-KW"/>
</dbReference>
<reference evidence="14 15" key="1">
    <citation type="journal article" date="2007" name="Nature">
        <title>Evolution of genes and genomes on the Drosophila phylogeny.</title>
        <authorList>
            <consortium name="Drosophila 12 Genomes Consortium"/>
            <person name="Clark A.G."/>
            <person name="Eisen M.B."/>
            <person name="Smith D.R."/>
            <person name="Bergman C.M."/>
            <person name="Oliver B."/>
            <person name="Markow T.A."/>
            <person name="Kaufman T.C."/>
            <person name="Kellis M."/>
            <person name="Gelbart W."/>
            <person name="Iyer V.N."/>
            <person name="Pollard D.A."/>
            <person name="Sackton T.B."/>
            <person name="Larracuente A.M."/>
            <person name="Singh N.D."/>
            <person name="Abad J.P."/>
            <person name="Abt D.N."/>
            <person name="Adryan B."/>
            <person name="Aguade M."/>
            <person name="Akashi H."/>
            <person name="Anderson W.W."/>
            <person name="Aquadro C.F."/>
            <person name="Ardell D.H."/>
            <person name="Arguello R."/>
            <person name="Artieri C.G."/>
            <person name="Barbash D.A."/>
            <person name="Barker D."/>
            <person name="Barsanti P."/>
            <person name="Batterham P."/>
            <person name="Batzoglou S."/>
            <person name="Begun D."/>
            <person name="Bhutkar A."/>
            <person name="Blanco E."/>
            <person name="Bosak S.A."/>
            <person name="Bradley R.K."/>
            <person name="Brand A.D."/>
            <person name="Brent M.R."/>
            <person name="Brooks A.N."/>
            <person name="Brown R.H."/>
            <person name="Butlin R.K."/>
            <person name="Caggese C."/>
            <person name="Calvi B.R."/>
            <person name="Bernardo de Carvalho A."/>
            <person name="Caspi A."/>
            <person name="Castrezana S."/>
            <person name="Celniker S.E."/>
            <person name="Chang J.L."/>
            <person name="Chapple C."/>
            <person name="Chatterji S."/>
            <person name="Chinwalla A."/>
            <person name="Civetta A."/>
            <person name="Clifton S.W."/>
            <person name="Comeron J.M."/>
            <person name="Costello J.C."/>
            <person name="Coyne J.A."/>
            <person name="Daub J."/>
            <person name="David R.G."/>
            <person name="Delcher A.L."/>
            <person name="Delehaunty K."/>
            <person name="Do C.B."/>
            <person name="Ebling H."/>
            <person name="Edwards K."/>
            <person name="Eickbush T."/>
            <person name="Evans J.D."/>
            <person name="Filipski A."/>
            <person name="Findeiss S."/>
            <person name="Freyhult E."/>
            <person name="Fulton L."/>
            <person name="Fulton R."/>
            <person name="Garcia A.C."/>
            <person name="Gardiner A."/>
            <person name="Garfield D.A."/>
            <person name="Garvin B.E."/>
            <person name="Gibson G."/>
            <person name="Gilbert D."/>
            <person name="Gnerre S."/>
            <person name="Godfrey J."/>
            <person name="Good R."/>
            <person name="Gotea V."/>
            <person name="Gravely B."/>
            <person name="Greenberg A.J."/>
            <person name="Griffiths-Jones S."/>
            <person name="Gross S."/>
            <person name="Guigo R."/>
            <person name="Gustafson E.A."/>
            <person name="Haerty W."/>
            <person name="Hahn M.W."/>
            <person name="Halligan D.L."/>
            <person name="Halpern A.L."/>
            <person name="Halter G.M."/>
            <person name="Han M.V."/>
            <person name="Heger A."/>
            <person name="Hillier L."/>
            <person name="Hinrichs A.S."/>
            <person name="Holmes I."/>
            <person name="Hoskins R.A."/>
            <person name="Hubisz M.J."/>
            <person name="Hultmark D."/>
            <person name="Huntley M.A."/>
            <person name="Jaffe D.B."/>
            <person name="Jagadeeshan S."/>
            <person name="Jeck W.R."/>
            <person name="Johnson J."/>
            <person name="Jones C.D."/>
            <person name="Jordan W.C."/>
            <person name="Karpen G.H."/>
            <person name="Kataoka E."/>
            <person name="Keightley P.D."/>
            <person name="Kheradpour P."/>
            <person name="Kirkness E.F."/>
            <person name="Koerich L.B."/>
            <person name="Kristiansen K."/>
            <person name="Kudrna D."/>
            <person name="Kulathinal R.J."/>
            <person name="Kumar S."/>
            <person name="Kwok R."/>
            <person name="Lander E."/>
            <person name="Langley C.H."/>
            <person name="Lapoint R."/>
            <person name="Lazzaro B.P."/>
            <person name="Lee S.J."/>
            <person name="Levesque L."/>
            <person name="Li R."/>
            <person name="Lin C.F."/>
            <person name="Lin M.F."/>
            <person name="Lindblad-Toh K."/>
            <person name="Llopart A."/>
            <person name="Long M."/>
            <person name="Low L."/>
            <person name="Lozovsky E."/>
            <person name="Lu J."/>
            <person name="Luo M."/>
            <person name="Machado C.A."/>
            <person name="Makalowski W."/>
            <person name="Marzo M."/>
            <person name="Matsuda M."/>
            <person name="Matzkin L."/>
            <person name="McAllister B."/>
            <person name="McBride C.S."/>
            <person name="McKernan B."/>
            <person name="McKernan K."/>
            <person name="Mendez-Lago M."/>
            <person name="Minx P."/>
            <person name="Mollenhauer M.U."/>
            <person name="Montooth K."/>
            <person name="Mount S.M."/>
            <person name="Mu X."/>
            <person name="Myers E."/>
            <person name="Negre B."/>
            <person name="Newfeld S."/>
            <person name="Nielsen R."/>
            <person name="Noor M.A."/>
            <person name="O'Grady P."/>
            <person name="Pachter L."/>
            <person name="Papaceit M."/>
            <person name="Parisi M.J."/>
            <person name="Parisi M."/>
            <person name="Parts L."/>
            <person name="Pedersen J.S."/>
            <person name="Pesole G."/>
            <person name="Phillippy A.M."/>
            <person name="Ponting C.P."/>
            <person name="Pop M."/>
            <person name="Porcelli D."/>
            <person name="Powell J.R."/>
            <person name="Prohaska S."/>
            <person name="Pruitt K."/>
            <person name="Puig M."/>
            <person name="Quesneville H."/>
            <person name="Ram K.R."/>
            <person name="Rand D."/>
            <person name="Rasmussen M.D."/>
            <person name="Reed L.K."/>
            <person name="Reenan R."/>
            <person name="Reily A."/>
            <person name="Remington K.A."/>
            <person name="Rieger T.T."/>
            <person name="Ritchie M.G."/>
            <person name="Robin C."/>
            <person name="Rogers Y.H."/>
            <person name="Rohde C."/>
            <person name="Rozas J."/>
            <person name="Rubenfield M.J."/>
            <person name="Ruiz A."/>
            <person name="Russo S."/>
            <person name="Salzberg S.L."/>
            <person name="Sanchez-Gracia A."/>
            <person name="Saranga D.J."/>
            <person name="Sato H."/>
            <person name="Schaeffer S.W."/>
            <person name="Schatz M.C."/>
            <person name="Schlenke T."/>
            <person name="Schwartz R."/>
            <person name="Segarra C."/>
            <person name="Singh R.S."/>
            <person name="Sirot L."/>
            <person name="Sirota M."/>
            <person name="Sisneros N.B."/>
            <person name="Smith C.D."/>
            <person name="Smith T.F."/>
            <person name="Spieth J."/>
            <person name="Stage D.E."/>
            <person name="Stark A."/>
            <person name="Stephan W."/>
            <person name="Strausberg R.L."/>
            <person name="Strempel S."/>
            <person name="Sturgill D."/>
            <person name="Sutton G."/>
            <person name="Sutton G.G."/>
            <person name="Tao W."/>
            <person name="Teichmann S."/>
            <person name="Tobari Y.N."/>
            <person name="Tomimura Y."/>
            <person name="Tsolas J.M."/>
            <person name="Valente V.L."/>
            <person name="Venter E."/>
            <person name="Venter J.C."/>
            <person name="Vicario S."/>
            <person name="Vieira F.G."/>
            <person name="Vilella A.J."/>
            <person name="Villasante A."/>
            <person name="Walenz B."/>
            <person name="Wang J."/>
            <person name="Wasserman M."/>
            <person name="Watts T."/>
            <person name="Wilson D."/>
            <person name="Wilson R.K."/>
            <person name="Wing R.A."/>
            <person name="Wolfner M.F."/>
            <person name="Wong A."/>
            <person name="Wong G.K."/>
            <person name="Wu C.I."/>
            <person name="Wu G."/>
            <person name="Yamamoto D."/>
            <person name="Yang H.P."/>
            <person name="Yang S.P."/>
            <person name="Yorke J.A."/>
            <person name="Yoshida K."/>
            <person name="Zdobnov E."/>
            <person name="Zhang P."/>
            <person name="Zhang Y."/>
            <person name="Zimin A.V."/>
            <person name="Baldwin J."/>
            <person name="Abdouelleil A."/>
            <person name="Abdulkadir J."/>
            <person name="Abebe A."/>
            <person name="Abera B."/>
            <person name="Abreu J."/>
            <person name="Acer S.C."/>
            <person name="Aftuck L."/>
            <person name="Alexander A."/>
            <person name="An P."/>
            <person name="Anderson E."/>
            <person name="Anderson S."/>
            <person name="Arachi H."/>
            <person name="Azer M."/>
            <person name="Bachantsang P."/>
            <person name="Barry A."/>
            <person name="Bayul T."/>
            <person name="Berlin A."/>
            <person name="Bessette D."/>
            <person name="Bloom T."/>
            <person name="Blye J."/>
            <person name="Boguslavskiy L."/>
            <person name="Bonnet C."/>
            <person name="Boukhgalter B."/>
            <person name="Bourzgui I."/>
            <person name="Brown A."/>
            <person name="Cahill P."/>
            <person name="Channer S."/>
            <person name="Cheshatsang Y."/>
            <person name="Chuda L."/>
            <person name="Citroen M."/>
            <person name="Collymore A."/>
            <person name="Cooke P."/>
            <person name="Costello M."/>
            <person name="D'Aco K."/>
            <person name="Daza R."/>
            <person name="De Haan G."/>
            <person name="DeGray S."/>
            <person name="DeMaso C."/>
            <person name="Dhargay N."/>
            <person name="Dooley K."/>
            <person name="Dooley E."/>
            <person name="Doricent M."/>
            <person name="Dorje P."/>
            <person name="Dorjee K."/>
            <person name="Dupes A."/>
            <person name="Elong R."/>
            <person name="Falk J."/>
            <person name="Farina A."/>
            <person name="Faro S."/>
            <person name="Ferguson D."/>
            <person name="Fisher S."/>
            <person name="Foley C.D."/>
            <person name="Franke A."/>
            <person name="Friedrich D."/>
            <person name="Gadbois L."/>
            <person name="Gearin G."/>
            <person name="Gearin C.R."/>
            <person name="Giannoukos G."/>
            <person name="Goode T."/>
            <person name="Graham J."/>
            <person name="Grandbois E."/>
            <person name="Grewal S."/>
            <person name="Gyaltsen K."/>
            <person name="Hafez N."/>
            <person name="Hagos B."/>
            <person name="Hall J."/>
            <person name="Henson C."/>
            <person name="Hollinger A."/>
            <person name="Honan T."/>
            <person name="Huard M.D."/>
            <person name="Hughes L."/>
            <person name="Hurhula B."/>
            <person name="Husby M.E."/>
            <person name="Kamat A."/>
            <person name="Kanga B."/>
            <person name="Kashin S."/>
            <person name="Khazanovich D."/>
            <person name="Kisner P."/>
            <person name="Lance K."/>
            <person name="Lara M."/>
            <person name="Lee W."/>
            <person name="Lennon N."/>
            <person name="Letendre F."/>
            <person name="LeVine R."/>
            <person name="Lipovsky A."/>
            <person name="Liu X."/>
            <person name="Liu J."/>
            <person name="Liu S."/>
            <person name="Lokyitsang T."/>
            <person name="Lokyitsang Y."/>
            <person name="Lubonja R."/>
            <person name="Lui A."/>
            <person name="MacDonald P."/>
            <person name="Magnisalis V."/>
            <person name="Maru K."/>
            <person name="Matthews C."/>
            <person name="McCusker W."/>
            <person name="McDonough S."/>
            <person name="Mehta T."/>
            <person name="Meldrim J."/>
            <person name="Meneus L."/>
            <person name="Mihai O."/>
            <person name="Mihalev A."/>
            <person name="Mihova T."/>
            <person name="Mittelman R."/>
            <person name="Mlenga V."/>
            <person name="Montmayeur A."/>
            <person name="Mulrain L."/>
            <person name="Navidi A."/>
            <person name="Naylor J."/>
            <person name="Negash T."/>
            <person name="Nguyen T."/>
            <person name="Nguyen N."/>
            <person name="Nicol R."/>
            <person name="Norbu C."/>
            <person name="Norbu N."/>
            <person name="Novod N."/>
            <person name="O'Neill B."/>
            <person name="Osman S."/>
            <person name="Markiewicz E."/>
            <person name="Oyono O.L."/>
            <person name="Patti C."/>
            <person name="Phunkhang P."/>
            <person name="Pierre F."/>
            <person name="Priest M."/>
            <person name="Raghuraman S."/>
            <person name="Rege F."/>
            <person name="Reyes R."/>
            <person name="Rise C."/>
            <person name="Rogov P."/>
            <person name="Ross K."/>
            <person name="Ryan E."/>
            <person name="Settipalli S."/>
            <person name="Shea T."/>
            <person name="Sherpa N."/>
            <person name="Shi L."/>
            <person name="Shih D."/>
            <person name="Sparrow T."/>
            <person name="Spaulding J."/>
            <person name="Stalker J."/>
            <person name="Stange-Thomann N."/>
            <person name="Stavropoulos S."/>
            <person name="Stone C."/>
            <person name="Strader C."/>
            <person name="Tesfaye S."/>
            <person name="Thomson T."/>
            <person name="Thoulutsang Y."/>
            <person name="Thoulutsang D."/>
            <person name="Topham K."/>
            <person name="Topping I."/>
            <person name="Tsamla T."/>
            <person name="Vassiliev H."/>
            <person name="Vo A."/>
            <person name="Wangchuk T."/>
            <person name="Wangdi T."/>
            <person name="Weiand M."/>
            <person name="Wilkinson J."/>
            <person name="Wilson A."/>
            <person name="Yadav S."/>
            <person name="Young G."/>
            <person name="Yu Q."/>
            <person name="Zembek L."/>
            <person name="Zhong D."/>
            <person name="Zimmer A."/>
            <person name="Zwirko Z."/>
            <person name="Jaffe D.B."/>
            <person name="Alvarez P."/>
            <person name="Brockman W."/>
            <person name="Butler J."/>
            <person name="Chin C."/>
            <person name="Gnerre S."/>
            <person name="Grabherr M."/>
            <person name="Kleber M."/>
            <person name="Mauceli E."/>
            <person name="MacCallum I."/>
        </authorList>
    </citation>
    <scope>NUCLEOTIDE SEQUENCE [LARGE SCALE GENOMIC DNA]</scope>
    <source>
        <strain evidence="15">Tucson 15287-2541.00</strain>
    </source>
</reference>
<feature type="region of interest" description="Disordered" evidence="12">
    <location>
        <begin position="91"/>
        <end position="110"/>
    </location>
</feature>
<evidence type="ECO:0000259" key="13">
    <source>
        <dbReference type="SMART" id="SM00458"/>
    </source>
</evidence>
<evidence type="ECO:0000256" key="12">
    <source>
        <dbReference type="SAM" id="MobiDB-lite"/>
    </source>
</evidence>
<keyword evidence="3 11" id="KW-0812">Transmembrane</keyword>
<dbReference type="STRING" id="7222.B4IYH9"/>
<dbReference type="PANTHER" id="PTHR11675">
    <property type="entry name" value="N-ACETYLGALACTOSAMINYLTRANSFERASE"/>
    <property type="match status" value="1"/>
</dbReference>
<keyword evidence="7 11" id="KW-0333">Golgi apparatus</keyword>
<evidence type="ECO:0000256" key="2">
    <source>
        <dbReference type="ARBA" id="ARBA00005680"/>
    </source>
</evidence>
<keyword evidence="11" id="KW-0464">Manganese</keyword>
<dbReference type="PANTHER" id="PTHR11675:SF134">
    <property type="entry name" value="N-ACETYLGALACTOSAMINYLTRANSFERASE 4-RELATED"/>
    <property type="match status" value="1"/>
</dbReference>
<comment type="pathway">
    <text evidence="11">Protein modification; protein glycosylation.</text>
</comment>
<keyword evidence="6 11" id="KW-1133">Transmembrane helix</keyword>
<dbReference type="FunCoup" id="B4IYH9">
    <property type="interactions" value="867"/>
</dbReference>
<keyword evidence="15" id="KW-1185">Reference proteome</keyword>
<evidence type="ECO:0000256" key="8">
    <source>
        <dbReference type="ARBA" id="ARBA00023136"/>
    </source>
</evidence>
<dbReference type="CDD" id="cd23462">
    <property type="entry name" value="beta-trefoil_Ricin_Pgant9-like"/>
    <property type="match status" value="1"/>
</dbReference>
<proteinExistence type="inferred from homology"/>
<dbReference type="GO" id="GO:0000139">
    <property type="term" value="C:Golgi membrane"/>
    <property type="evidence" value="ECO:0007669"/>
    <property type="project" value="UniProtKB-SubCell"/>
</dbReference>
<dbReference type="Gene3D" id="3.90.550.10">
    <property type="entry name" value="Spore Coat Polysaccharide Biosynthesis Protein SpsA, Chain A"/>
    <property type="match status" value="1"/>
</dbReference>
<dbReference type="GO" id="GO:0016266">
    <property type="term" value="P:protein O-linked glycosylation via N-acetyl-galactosamine"/>
    <property type="evidence" value="ECO:0007669"/>
    <property type="project" value="EnsemblMetazoa"/>
</dbReference>
<dbReference type="PhylomeDB" id="B4IYH9"/>